<dbReference type="Proteomes" id="UP000000600">
    <property type="component" value="Unassembled WGS sequence"/>
</dbReference>
<dbReference type="RefSeq" id="XP_001424999.1">
    <property type="nucleotide sequence ID" value="XM_001424962.1"/>
</dbReference>
<organism evidence="1 2">
    <name type="scientific">Paramecium tetraurelia</name>
    <dbReference type="NCBI Taxonomy" id="5888"/>
    <lineage>
        <taxon>Eukaryota</taxon>
        <taxon>Sar</taxon>
        <taxon>Alveolata</taxon>
        <taxon>Ciliophora</taxon>
        <taxon>Intramacronucleata</taxon>
        <taxon>Oligohymenophorea</taxon>
        <taxon>Peniculida</taxon>
        <taxon>Parameciidae</taxon>
        <taxon>Paramecium</taxon>
    </lineage>
</organism>
<sequence>MNNKTHEFEQIVPLLLNSQTIPQDPDIRSSDFKSMMFANQRLNHKRQYILYPHQLDNKWPSAIVFLQQKCQFIFQDARDYFKNKRFEFKEEINNLAMKQINHRNYLKLNLYLTKYEKNRIQYFQIKMLLPVRELGLYKILLS</sequence>
<gene>
    <name evidence="1" type="ORF">GSPATT00028636001</name>
</gene>
<name>A0BGD4_PARTE</name>
<dbReference type="AlphaFoldDB" id="A0BGD4"/>
<dbReference type="InParanoid" id="A0BGD4"/>
<dbReference type="HOGENOM" id="CLU_1819556_0_0_1"/>
<dbReference type="GeneID" id="5010783"/>
<protein>
    <submittedName>
        <fullName evidence="1">Uncharacterized protein</fullName>
    </submittedName>
</protein>
<dbReference type="OrthoDB" id="10617470at2759"/>
<dbReference type="EMBL" id="CT867993">
    <property type="protein sequence ID" value="CAK57601.1"/>
    <property type="molecule type" value="Genomic_DNA"/>
</dbReference>
<accession>A0BGD4</accession>
<evidence type="ECO:0000313" key="1">
    <source>
        <dbReference type="EMBL" id="CAK57601.1"/>
    </source>
</evidence>
<keyword evidence="2" id="KW-1185">Reference proteome</keyword>
<dbReference type="KEGG" id="ptm:GSPATT00028636001"/>
<evidence type="ECO:0000313" key="2">
    <source>
        <dbReference type="Proteomes" id="UP000000600"/>
    </source>
</evidence>
<proteinExistence type="predicted"/>
<reference evidence="1 2" key="1">
    <citation type="journal article" date="2006" name="Nature">
        <title>Global trends of whole-genome duplications revealed by the ciliate Paramecium tetraurelia.</title>
        <authorList>
            <consortium name="Genoscope"/>
            <person name="Aury J.-M."/>
            <person name="Jaillon O."/>
            <person name="Duret L."/>
            <person name="Noel B."/>
            <person name="Jubin C."/>
            <person name="Porcel B.M."/>
            <person name="Segurens B."/>
            <person name="Daubin V."/>
            <person name="Anthouard V."/>
            <person name="Aiach N."/>
            <person name="Arnaiz O."/>
            <person name="Billaut A."/>
            <person name="Beisson J."/>
            <person name="Blanc I."/>
            <person name="Bouhouche K."/>
            <person name="Camara F."/>
            <person name="Duharcourt S."/>
            <person name="Guigo R."/>
            <person name="Gogendeau D."/>
            <person name="Katinka M."/>
            <person name="Keller A.-M."/>
            <person name="Kissmehl R."/>
            <person name="Klotz C."/>
            <person name="Koll F."/>
            <person name="Le Moue A."/>
            <person name="Lepere C."/>
            <person name="Malinsky S."/>
            <person name="Nowacki M."/>
            <person name="Nowak J.K."/>
            <person name="Plattner H."/>
            <person name="Poulain J."/>
            <person name="Ruiz F."/>
            <person name="Serrano V."/>
            <person name="Zagulski M."/>
            <person name="Dessen P."/>
            <person name="Betermier M."/>
            <person name="Weissenbach J."/>
            <person name="Scarpelli C."/>
            <person name="Schachter V."/>
            <person name="Sperling L."/>
            <person name="Meyer E."/>
            <person name="Cohen J."/>
            <person name="Wincker P."/>
        </authorList>
    </citation>
    <scope>NUCLEOTIDE SEQUENCE [LARGE SCALE GENOMIC DNA]</scope>
    <source>
        <strain evidence="1 2">Stock d4-2</strain>
    </source>
</reference>